<feature type="region of interest" description="Disordered" evidence="1">
    <location>
        <begin position="1"/>
        <end position="25"/>
    </location>
</feature>
<proteinExistence type="predicted"/>
<protein>
    <submittedName>
        <fullName evidence="3">Recombinase family protein</fullName>
    </submittedName>
</protein>
<dbReference type="SUPFAM" id="SSF53041">
    <property type="entry name" value="Resolvase-like"/>
    <property type="match status" value="1"/>
</dbReference>
<evidence type="ECO:0000313" key="3">
    <source>
        <dbReference type="EMBL" id="GAA2048940.1"/>
    </source>
</evidence>
<reference evidence="4" key="1">
    <citation type="journal article" date="2019" name="Int. J. Syst. Evol. Microbiol.">
        <title>The Global Catalogue of Microorganisms (GCM) 10K type strain sequencing project: providing services to taxonomists for standard genome sequencing and annotation.</title>
        <authorList>
            <consortium name="The Broad Institute Genomics Platform"/>
            <consortium name="The Broad Institute Genome Sequencing Center for Infectious Disease"/>
            <person name="Wu L."/>
            <person name="Ma J."/>
        </authorList>
    </citation>
    <scope>NUCLEOTIDE SEQUENCE [LARGE SCALE GENOMIC DNA]</scope>
    <source>
        <strain evidence="4">JCM 16014</strain>
    </source>
</reference>
<dbReference type="InterPro" id="IPR050639">
    <property type="entry name" value="SSR_resolvase"/>
</dbReference>
<dbReference type="EMBL" id="BAAAQN010000046">
    <property type="protein sequence ID" value="GAA2048940.1"/>
    <property type="molecule type" value="Genomic_DNA"/>
</dbReference>
<evidence type="ECO:0000313" key="4">
    <source>
        <dbReference type="Proteomes" id="UP001500751"/>
    </source>
</evidence>
<name>A0ABP5GNE0_9ACTN</name>
<organism evidence="3 4">
    <name type="scientific">Catenulispora yoronensis</name>
    <dbReference type="NCBI Taxonomy" id="450799"/>
    <lineage>
        <taxon>Bacteria</taxon>
        <taxon>Bacillati</taxon>
        <taxon>Actinomycetota</taxon>
        <taxon>Actinomycetes</taxon>
        <taxon>Catenulisporales</taxon>
        <taxon>Catenulisporaceae</taxon>
        <taxon>Catenulispora</taxon>
    </lineage>
</organism>
<dbReference type="Pfam" id="PF00239">
    <property type="entry name" value="Resolvase"/>
    <property type="match status" value="1"/>
</dbReference>
<sequence>MKQDNSTPRVSPYARISDTDEERAPGLDRQFRTVLPLIETRGGVATREYIDNDKSAYKPEVIRDEGFEPWLQDFIAGHNDGIAGWDLDRIFRQPADLERVIKAYCDAYFKQKRPKPVLWLPSMSIDLTDEDGQMIARMLVNIANHSSAKTVKRVTNFYRDEALKGNVFSNYPAFYRNQDGSINENKATITHRAIADVFAGIRPTAIAEEWREKGITTARGGRVTGETVRRILIAPGIAGLVEYKKELQRDTEGQPIKRKDGGLIDVPTWEVLCELLKPKPDRRRPTKALLSPVLRCSLCGARLVRVRRSDRYFTYNCQSKDAGGCAGVGISGPRLDQQITALVLAYLDQPIEPTEPEATPDTSRLDEVTAKIAELMTAYRAGEMSGSIVFPSIKELEDEQKKLRSQMAQQVRKMKQVMSVAEEWPTLAFERKQAIIRELFEAIVIAPAVGVREKGRQMTYNEGRVTPVWRQPFSS</sequence>
<dbReference type="PANTHER" id="PTHR30461:SF23">
    <property type="entry name" value="DNA RECOMBINASE-RELATED"/>
    <property type="match status" value="1"/>
</dbReference>
<feature type="domain" description="Resolvase/invertase-type recombinase catalytic" evidence="2">
    <location>
        <begin position="13"/>
        <end position="158"/>
    </location>
</feature>
<dbReference type="SMART" id="SM00857">
    <property type="entry name" value="Resolvase"/>
    <property type="match status" value="1"/>
</dbReference>
<dbReference type="InterPro" id="IPR036162">
    <property type="entry name" value="Resolvase-like_N_sf"/>
</dbReference>
<comment type="caution">
    <text evidence="3">The sequence shown here is derived from an EMBL/GenBank/DDBJ whole genome shotgun (WGS) entry which is preliminary data.</text>
</comment>
<keyword evidence="4" id="KW-1185">Reference proteome</keyword>
<dbReference type="Proteomes" id="UP001500751">
    <property type="component" value="Unassembled WGS sequence"/>
</dbReference>
<evidence type="ECO:0000259" key="2">
    <source>
        <dbReference type="SMART" id="SM00857"/>
    </source>
</evidence>
<dbReference type="Pfam" id="PF13408">
    <property type="entry name" value="Zn_ribbon_recom"/>
    <property type="match status" value="1"/>
</dbReference>
<dbReference type="InterPro" id="IPR011109">
    <property type="entry name" value="DNA_bind_recombinase_dom"/>
</dbReference>
<gene>
    <name evidence="3" type="ORF">GCM10009839_63370</name>
</gene>
<dbReference type="InterPro" id="IPR006119">
    <property type="entry name" value="Resolv_N"/>
</dbReference>
<dbReference type="Gene3D" id="3.40.50.1390">
    <property type="entry name" value="Resolvase, N-terminal catalytic domain"/>
    <property type="match status" value="1"/>
</dbReference>
<evidence type="ECO:0000256" key="1">
    <source>
        <dbReference type="SAM" id="MobiDB-lite"/>
    </source>
</evidence>
<dbReference type="RefSeq" id="WP_344669357.1">
    <property type="nucleotide sequence ID" value="NZ_BAAAQN010000046.1"/>
</dbReference>
<dbReference type="Gene3D" id="3.90.1750.20">
    <property type="entry name" value="Putative Large Serine Recombinase, Chain B, Domain 2"/>
    <property type="match status" value="1"/>
</dbReference>
<dbReference type="CDD" id="cd00338">
    <property type="entry name" value="Ser_Recombinase"/>
    <property type="match status" value="1"/>
</dbReference>
<dbReference type="InterPro" id="IPR038109">
    <property type="entry name" value="DNA_bind_recomb_sf"/>
</dbReference>
<dbReference type="InterPro" id="IPR025827">
    <property type="entry name" value="Zn_ribbon_recom_dom"/>
</dbReference>
<dbReference type="PANTHER" id="PTHR30461">
    <property type="entry name" value="DNA-INVERTASE FROM LAMBDOID PROPHAGE"/>
    <property type="match status" value="1"/>
</dbReference>
<dbReference type="Pfam" id="PF07508">
    <property type="entry name" value="Recombinase"/>
    <property type="match status" value="1"/>
</dbReference>
<accession>A0ABP5GNE0</accession>